<dbReference type="PANTHER" id="PTHR43065:SF48">
    <property type="entry name" value="HISTIDINE KINASE"/>
    <property type="match status" value="1"/>
</dbReference>
<organism evidence="5 6">
    <name type="scientific">Hymenobacter fodinae</name>
    <dbReference type="NCBI Taxonomy" id="2510796"/>
    <lineage>
        <taxon>Bacteria</taxon>
        <taxon>Pseudomonadati</taxon>
        <taxon>Bacteroidota</taxon>
        <taxon>Cytophagia</taxon>
        <taxon>Cytophagales</taxon>
        <taxon>Hymenobacteraceae</taxon>
        <taxon>Hymenobacter</taxon>
    </lineage>
</organism>
<feature type="domain" description="Cyclic nucleotide-binding" evidence="3">
    <location>
        <begin position="17"/>
        <end position="136"/>
    </location>
</feature>
<dbReference type="PROSITE" id="PS50042">
    <property type="entry name" value="CNMP_BINDING_3"/>
    <property type="match status" value="1"/>
</dbReference>
<dbReference type="Pfam" id="PF02518">
    <property type="entry name" value="HATPase_c"/>
    <property type="match status" value="1"/>
</dbReference>
<accession>A0A4Z0NZ34</accession>
<proteinExistence type="predicted"/>
<dbReference type="Proteomes" id="UP000298337">
    <property type="component" value="Unassembled WGS sequence"/>
</dbReference>
<dbReference type="InterPro" id="IPR003594">
    <property type="entry name" value="HATPase_dom"/>
</dbReference>
<evidence type="ECO:0000313" key="6">
    <source>
        <dbReference type="Proteomes" id="UP000298337"/>
    </source>
</evidence>
<dbReference type="SUPFAM" id="SSF55874">
    <property type="entry name" value="ATPase domain of HSP90 chaperone/DNA topoisomerase II/histidine kinase"/>
    <property type="match status" value="1"/>
</dbReference>
<dbReference type="Pfam" id="PF00027">
    <property type="entry name" value="cNMP_binding"/>
    <property type="match status" value="1"/>
</dbReference>
<dbReference type="PRINTS" id="PR00344">
    <property type="entry name" value="BCTRLSENSOR"/>
</dbReference>
<keyword evidence="6" id="KW-1185">Reference proteome</keyword>
<dbReference type="SUPFAM" id="SSF51206">
    <property type="entry name" value="cAMP-binding domain-like"/>
    <property type="match status" value="1"/>
</dbReference>
<dbReference type="AlphaFoldDB" id="A0A4Z0NZ34"/>
<dbReference type="Gene3D" id="3.30.565.10">
    <property type="entry name" value="Histidine kinase-like ATPase, C-terminal domain"/>
    <property type="match status" value="1"/>
</dbReference>
<evidence type="ECO:0000256" key="1">
    <source>
        <dbReference type="ARBA" id="ARBA00000085"/>
    </source>
</evidence>
<name>A0A4Z0NZ34_9BACT</name>
<dbReference type="PROSITE" id="PS50109">
    <property type="entry name" value="HIS_KIN"/>
    <property type="match status" value="1"/>
</dbReference>
<evidence type="ECO:0000313" key="5">
    <source>
        <dbReference type="EMBL" id="TGE03811.1"/>
    </source>
</evidence>
<evidence type="ECO:0000259" key="3">
    <source>
        <dbReference type="PROSITE" id="PS50042"/>
    </source>
</evidence>
<comment type="caution">
    <text evidence="5">The sequence shown here is derived from an EMBL/GenBank/DDBJ whole genome shotgun (WGS) entry which is preliminary data.</text>
</comment>
<dbReference type="InterPro" id="IPR005467">
    <property type="entry name" value="His_kinase_dom"/>
</dbReference>
<dbReference type="InterPro" id="IPR014710">
    <property type="entry name" value="RmlC-like_jellyroll"/>
</dbReference>
<dbReference type="OrthoDB" id="9806995at2"/>
<dbReference type="RefSeq" id="WP_135436911.1">
    <property type="nucleotide sequence ID" value="NZ_SRLA01000007.1"/>
</dbReference>
<dbReference type="GO" id="GO:0004673">
    <property type="term" value="F:protein histidine kinase activity"/>
    <property type="evidence" value="ECO:0007669"/>
    <property type="project" value="UniProtKB-EC"/>
</dbReference>
<evidence type="ECO:0000259" key="4">
    <source>
        <dbReference type="PROSITE" id="PS50109"/>
    </source>
</evidence>
<dbReference type="InterPro" id="IPR036890">
    <property type="entry name" value="HATPase_C_sf"/>
</dbReference>
<sequence>MPQLLPLDTALLDRIPVFQHLPLTVLDWLTQHGELRQYAPDEVIAAAGSLADSLHAVVAGEMHYYSQMDGQPAHLFRVEQGQVGGVLPYSRFQVYQGQVVAVGETQVYALPRGQFAKLEQVSPELVQRLVSLMNDRARDYVRLQERDDKLRALGKLSAGLSHELNNPAAAISRASASLVGTLQGTPQLLQRLLAACPSDEAVAALLALATLPATPVPSLSALQAADREEELADWLEMQGSPDGYALAPGLLEAGLTVEALAPVAAQLPAEARAVAFSWLSGHLTALRLGQEIAEASRRISTLVGDVKVYSHMDRAQDREKLDVTTGLESTLHMFAFALRQKNVRLTRHYAPDLPPVLAQAGALNQVWTNLIDNALDALPEQGGELRISAVRQQDFVRIGIEDNGSGIAPEVLSHIFEPFFTTKPPGQGSGQGLDIACRIIREHGGRLTATSEKGRTEFVACLPVAS</sequence>
<dbReference type="EMBL" id="SRLA01000007">
    <property type="protein sequence ID" value="TGE03811.1"/>
    <property type="molecule type" value="Genomic_DNA"/>
</dbReference>
<feature type="domain" description="Histidine kinase" evidence="4">
    <location>
        <begin position="292"/>
        <end position="466"/>
    </location>
</feature>
<dbReference type="Gene3D" id="2.60.120.10">
    <property type="entry name" value="Jelly Rolls"/>
    <property type="match status" value="1"/>
</dbReference>
<dbReference type="SMART" id="SM00100">
    <property type="entry name" value="cNMP"/>
    <property type="match status" value="1"/>
</dbReference>
<protein>
    <recommendedName>
        <fullName evidence="2">histidine kinase</fullName>
        <ecNumber evidence="2">2.7.13.3</ecNumber>
    </recommendedName>
</protein>
<dbReference type="InterPro" id="IPR018490">
    <property type="entry name" value="cNMP-bd_dom_sf"/>
</dbReference>
<reference evidence="5 6" key="1">
    <citation type="submission" date="2019-04" db="EMBL/GenBank/DDBJ databases">
        <authorList>
            <person name="Feng G."/>
            <person name="Zhang J."/>
            <person name="Zhu H."/>
        </authorList>
    </citation>
    <scope>NUCLEOTIDE SEQUENCE [LARGE SCALE GENOMIC DNA]</scope>
    <source>
        <strain evidence="5 6">92R-1</strain>
    </source>
</reference>
<dbReference type="InterPro" id="IPR000595">
    <property type="entry name" value="cNMP-bd_dom"/>
</dbReference>
<dbReference type="SMART" id="SM00387">
    <property type="entry name" value="HATPase_c"/>
    <property type="match status" value="1"/>
</dbReference>
<evidence type="ECO:0000256" key="2">
    <source>
        <dbReference type="ARBA" id="ARBA00012438"/>
    </source>
</evidence>
<dbReference type="Gene3D" id="1.10.287.130">
    <property type="match status" value="1"/>
</dbReference>
<dbReference type="CDD" id="cd00038">
    <property type="entry name" value="CAP_ED"/>
    <property type="match status" value="1"/>
</dbReference>
<comment type="catalytic activity">
    <reaction evidence="1">
        <text>ATP + protein L-histidine = ADP + protein N-phospho-L-histidine.</text>
        <dbReference type="EC" id="2.7.13.3"/>
    </reaction>
</comment>
<dbReference type="PANTHER" id="PTHR43065">
    <property type="entry name" value="SENSOR HISTIDINE KINASE"/>
    <property type="match status" value="1"/>
</dbReference>
<dbReference type="EC" id="2.7.13.3" evidence="2"/>
<gene>
    <name evidence="5" type="ORF">EU556_24695</name>
</gene>
<dbReference type="InterPro" id="IPR004358">
    <property type="entry name" value="Sig_transdc_His_kin-like_C"/>
</dbReference>